<comment type="similarity">
    <text evidence="1">Belongs to the iron-sulfur cluster assembly SufBD family.</text>
</comment>
<gene>
    <name evidence="3" type="ORF">UW23_C0006G0031</name>
</gene>
<evidence type="ECO:0000256" key="1">
    <source>
        <dbReference type="ARBA" id="ARBA00043967"/>
    </source>
</evidence>
<dbReference type="PANTHER" id="PTHR30508:SF1">
    <property type="entry name" value="UPF0051 PROTEIN ABCI8, CHLOROPLASTIC-RELATED"/>
    <property type="match status" value="1"/>
</dbReference>
<proteinExistence type="inferred from homology"/>
<accession>A0A0G1GMI0</accession>
<sequence>MKQQEFKINQPGKYEYLLPFETEGEEGKMVGIIEARAPGDYEVRVVADHLVAKTNGRVEVRGVVENGAKVKLVGLVKIAEGARETDSFLSLKLLMLDNRSYALAEPELEILNNDVKASHSASVGRIDKEQLFYLSSRGIAEVEAKRLIVNGFLMKKA</sequence>
<evidence type="ECO:0000313" key="3">
    <source>
        <dbReference type="EMBL" id="KKT36146.1"/>
    </source>
</evidence>
<dbReference type="Proteomes" id="UP000034069">
    <property type="component" value="Unassembled WGS sequence"/>
</dbReference>
<dbReference type="InterPro" id="IPR055346">
    <property type="entry name" value="Fe-S_cluster_assembly_SufBD"/>
</dbReference>
<reference evidence="3 4" key="1">
    <citation type="journal article" date="2015" name="Nature">
        <title>rRNA introns, odd ribosomes, and small enigmatic genomes across a large radiation of phyla.</title>
        <authorList>
            <person name="Brown C.T."/>
            <person name="Hug L.A."/>
            <person name="Thomas B.C."/>
            <person name="Sharon I."/>
            <person name="Castelle C.J."/>
            <person name="Singh A."/>
            <person name="Wilkins M.J."/>
            <person name="Williams K.H."/>
            <person name="Banfield J.F."/>
        </authorList>
    </citation>
    <scope>NUCLEOTIDE SEQUENCE [LARGE SCALE GENOMIC DNA]</scope>
</reference>
<dbReference type="InterPro" id="IPR000825">
    <property type="entry name" value="SUF_FeS_clus_asmbl_SufBD_core"/>
</dbReference>
<comment type="caution">
    <text evidence="3">The sequence shown here is derived from an EMBL/GenBank/DDBJ whole genome shotgun (WGS) entry which is preliminary data.</text>
</comment>
<protein>
    <submittedName>
        <fullName evidence="3">SufBD protein</fullName>
    </submittedName>
</protein>
<name>A0A0G1GMI0_9BACT</name>
<dbReference type="AlphaFoldDB" id="A0A0G1GMI0"/>
<organism evidence="3 4">
    <name type="scientific">Candidatus Collierbacteria bacterium GW2011_GWA1_44_12</name>
    <dbReference type="NCBI Taxonomy" id="1618376"/>
    <lineage>
        <taxon>Bacteria</taxon>
        <taxon>Candidatus Collieribacteriota</taxon>
    </lineage>
</organism>
<dbReference type="GO" id="GO:0016226">
    <property type="term" value="P:iron-sulfur cluster assembly"/>
    <property type="evidence" value="ECO:0007669"/>
    <property type="project" value="InterPro"/>
</dbReference>
<dbReference type="Pfam" id="PF01458">
    <property type="entry name" value="SUFBD_core"/>
    <property type="match status" value="1"/>
</dbReference>
<dbReference type="EMBL" id="LCHN01000006">
    <property type="protein sequence ID" value="KKT36146.1"/>
    <property type="molecule type" value="Genomic_DNA"/>
</dbReference>
<evidence type="ECO:0000313" key="4">
    <source>
        <dbReference type="Proteomes" id="UP000034069"/>
    </source>
</evidence>
<dbReference type="PANTHER" id="PTHR30508">
    <property type="entry name" value="FES CLUSTER ASSEMBLY PROTEIN SUF"/>
    <property type="match status" value="1"/>
</dbReference>
<dbReference type="InterPro" id="IPR037284">
    <property type="entry name" value="SUF_FeS_clus_asmbl_SufBD_sf"/>
</dbReference>
<feature type="domain" description="SUF system FeS cluster assembly SufBD core" evidence="2">
    <location>
        <begin position="21"/>
        <end position="152"/>
    </location>
</feature>
<dbReference type="SUPFAM" id="SSF101960">
    <property type="entry name" value="Stabilizer of iron transporter SufD"/>
    <property type="match status" value="1"/>
</dbReference>
<evidence type="ECO:0000259" key="2">
    <source>
        <dbReference type="Pfam" id="PF01458"/>
    </source>
</evidence>